<evidence type="ECO:0000313" key="8">
    <source>
        <dbReference type="Proteomes" id="UP000715441"/>
    </source>
</evidence>
<dbReference type="InterPro" id="IPR050226">
    <property type="entry name" value="NagZ_Beta-hexosaminidase"/>
</dbReference>
<dbReference type="SUPFAM" id="SSF51445">
    <property type="entry name" value="(Trans)glycosidases"/>
    <property type="match status" value="1"/>
</dbReference>
<dbReference type="EMBL" id="JAAXLS010000003">
    <property type="protein sequence ID" value="NKQ52757.1"/>
    <property type="molecule type" value="Genomic_DNA"/>
</dbReference>
<dbReference type="InterPro" id="IPR001764">
    <property type="entry name" value="Glyco_hydro_3_N"/>
</dbReference>
<evidence type="ECO:0000256" key="3">
    <source>
        <dbReference type="ARBA" id="ARBA00023295"/>
    </source>
</evidence>
<evidence type="ECO:0000256" key="2">
    <source>
        <dbReference type="ARBA" id="ARBA00022801"/>
    </source>
</evidence>
<dbReference type="InterPro" id="IPR036962">
    <property type="entry name" value="Glyco_hydro_3_N_sf"/>
</dbReference>
<protein>
    <submittedName>
        <fullName evidence="7">Beta-N-acetylhexosaminidase</fullName>
    </submittedName>
</protein>
<feature type="signal peptide" evidence="5">
    <location>
        <begin position="1"/>
        <end position="24"/>
    </location>
</feature>
<evidence type="ECO:0000256" key="5">
    <source>
        <dbReference type="SAM" id="SignalP"/>
    </source>
</evidence>
<feature type="region of interest" description="Disordered" evidence="4">
    <location>
        <begin position="118"/>
        <end position="138"/>
    </location>
</feature>
<name>A0ABX1IZ23_9PSEU</name>
<dbReference type="Proteomes" id="UP000715441">
    <property type="component" value="Unassembled WGS sequence"/>
</dbReference>
<comment type="similarity">
    <text evidence="1">Belongs to the glycosyl hydrolase 3 family.</text>
</comment>
<evidence type="ECO:0000256" key="1">
    <source>
        <dbReference type="ARBA" id="ARBA00005336"/>
    </source>
</evidence>
<dbReference type="Pfam" id="PF00933">
    <property type="entry name" value="Glyco_hydro_3"/>
    <property type="match status" value="1"/>
</dbReference>
<keyword evidence="5" id="KW-0732">Signal</keyword>
<dbReference type="PANTHER" id="PTHR30480">
    <property type="entry name" value="BETA-HEXOSAMINIDASE-RELATED"/>
    <property type="match status" value="1"/>
</dbReference>
<organism evidence="7 8">
    <name type="scientific">Amycolatopsis acididurans</name>
    <dbReference type="NCBI Taxonomy" id="2724524"/>
    <lineage>
        <taxon>Bacteria</taxon>
        <taxon>Bacillati</taxon>
        <taxon>Actinomycetota</taxon>
        <taxon>Actinomycetes</taxon>
        <taxon>Pseudonocardiales</taxon>
        <taxon>Pseudonocardiaceae</taxon>
        <taxon>Amycolatopsis</taxon>
    </lineage>
</organism>
<gene>
    <name evidence="7" type="ORF">HFP15_07665</name>
</gene>
<dbReference type="Gene3D" id="3.20.20.300">
    <property type="entry name" value="Glycoside hydrolase, family 3, N-terminal domain"/>
    <property type="match status" value="1"/>
</dbReference>
<comment type="caution">
    <text evidence="7">The sequence shown here is derived from an EMBL/GenBank/DDBJ whole genome shotgun (WGS) entry which is preliminary data.</text>
</comment>
<reference evidence="7 8" key="1">
    <citation type="submission" date="2020-04" db="EMBL/GenBank/DDBJ databases">
        <title>Novel species.</title>
        <authorList>
            <person name="Teo W.F.A."/>
            <person name="Lipun K."/>
            <person name="Srisuk N."/>
            <person name="Duangmal K."/>
        </authorList>
    </citation>
    <scope>NUCLEOTIDE SEQUENCE [LARGE SCALE GENOMIC DNA]</scope>
    <source>
        <strain evidence="7 8">K13G38</strain>
    </source>
</reference>
<evidence type="ECO:0000313" key="7">
    <source>
        <dbReference type="EMBL" id="NKQ52757.1"/>
    </source>
</evidence>
<evidence type="ECO:0000256" key="4">
    <source>
        <dbReference type="SAM" id="MobiDB-lite"/>
    </source>
</evidence>
<keyword evidence="3" id="KW-0326">Glycosidase</keyword>
<dbReference type="RefSeq" id="WP_168512937.1">
    <property type="nucleotide sequence ID" value="NZ_JAAXLS010000003.1"/>
</dbReference>
<keyword evidence="8" id="KW-1185">Reference proteome</keyword>
<evidence type="ECO:0000259" key="6">
    <source>
        <dbReference type="Pfam" id="PF00933"/>
    </source>
</evidence>
<dbReference type="PANTHER" id="PTHR30480:SF14">
    <property type="entry name" value="HYDROLASE, PUTATIVE (AFU_ORTHOLOGUE AFUA_4G13770)-RELATED"/>
    <property type="match status" value="1"/>
</dbReference>
<proteinExistence type="inferred from homology"/>
<sequence>MRKLTRWTTIAATVAVAGALTVAAASGEATLTPRQLAGERVIYSYSGPTPPQSLFDRIRAGEAAGVIFFKDNVSGTAQLAGVIQQLKDANADSPVKAPLLLMTDQEGGKVRRLPGEPALSAKQAGESADPVATAKSTGTGAGRNLAGVGMNVNLAPVLDVYRKPGDLMDQYGRSYSDDPAVVSRLGPAFIGAQQQTGVAATAKHFPGLGAGAAGQNTDDQPVTLDVPLSTLRDVDEAPYTTAISGGVKLVMVSWATYPALDAASPAGLSATVVRRELRGRLGFSGVTVTDALEAKGISGTTGERAVRAAAAGMDLVLCSAQDPAQGDDAGNALAGALQSGRLDSADFTAAADRVTALRQSLG</sequence>
<keyword evidence="2" id="KW-0378">Hydrolase</keyword>
<dbReference type="InterPro" id="IPR017853">
    <property type="entry name" value="GH"/>
</dbReference>
<feature type="chain" id="PRO_5045185462" evidence="5">
    <location>
        <begin position="25"/>
        <end position="362"/>
    </location>
</feature>
<accession>A0ABX1IZ23</accession>
<feature type="domain" description="Glycoside hydrolase family 3 N-terminal" evidence="6">
    <location>
        <begin position="58"/>
        <end position="356"/>
    </location>
</feature>